<dbReference type="GO" id="GO:0005992">
    <property type="term" value="P:trehalose biosynthetic process"/>
    <property type="evidence" value="ECO:0007669"/>
    <property type="project" value="InterPro"/>
</dbReference>
<dbReference type="GO" id="GO:0003825">
    <property type="term" value="F:alpha,alpha-trehalose-phosphate synthase (UDP-forming) activity"/>
    <property type="evidence" value="ECO:0007669"/>
    <property type="project" value="TreeGrafter"/>
</dbReference>
<keyword evidence="3" id="KW-1185">Reference proteome</keyword>
<dbReference type="Gene3D" id="3.40.50.2000">
    <property type="entry name" value="Glycogen Phosphorylase B"/>
    <property type="match status" value="2"/>
</dbReference>
<name>A0A919NS88_9ACTN</name>
<dbReference type="InterPro" id="IPR001830">
    <property type="entry name" value="Glyco_trans_20"/>
</dbReference>
<sequence>MSDSYEFVVVANRLPVDEVTAEDGSRSWARSPGGLVSALQPIVRRQGGAWAGWTGQPGDAPEPFDTDGMHLHPVGLSADDVDRYYEGQSNGTIWPLFHDAVEQPTHRRPWRQAYEAVNRRFAEAAALLAAPDGTVWVHDYQLMLVPAMLRELRPDLRIGFFLHIPFPPVELFMQLPRRADILRGLLGADLVGFQRPLAAQNFLQLTGRLLGLDPQEEHVVVDGRTVTARAFPISIDVTEVEELAADPAVQAEARRMRTELGGDRRLLLGVDRLDYTKGIEQRLEAYGELLADGTVSNDDVVLVQVATPSRMRVKEYQELRARVEREVGRINGEYGAVGQVPVHYLFQSMNRAELVALYLAADVMVITPLRDGMNLVAKEYVAARHDDQGALVLSEFAGAAAELPTAFLVNPHDVEDLKRAITDALHADGAEQAERMKPMRTQVRDNDIDKWASDFLETLGTISEDNDKGLGGLILDGDDLRHGGNR</sequence>
<dbReference type="Pfam" id="PF00982">
    <property type="entry name" value="Glyco_transf_20"/>
    <property type="match status" value="1"/>
</dbReference>
<proteinExistence type="inferred from homology"/>
<evidence type="ECO:0000256" key="1">
    <source>
        <dbReference type="ARBA" id="ARBA00008799"/>
    </source>
</evidence>
<comment type="caution">
    <text evidence="2">The sequence shown here is derived from an EMBL/GenBank/DDBJ whole genome shotgun (WGS) entry which is preliminary data.</text>
</comment>
<protein>
    <submittedName>
        <fullName evidence="2">Trehalose-6-phosphate synthase</fullName>
    </submittedName>
</protein>
<dbReference type="Proteomes" id="UP000623608">
    <property type="component" value="Unassembled WGS sequence"/>
</dbReference>
<reference evidence="2" key="1">
    <citation type="submission" date="2021-01" db="EMBL/GenBank/DDBJ databases">
        <title>Whole genome shotgun sequence of Actinoplanes tereljensis NBRC 105297.</title>
        <authorList>
            <person name="Komaki H."/>
            <person name="Tamura T."/>
        </authorList>
    </citation>
    <scope>NUCLEOTIDE SEQUENCE</scope>
    <source>
        <strain evidence="2">NBRC 105297</strain>
    </source>
</reference>
<comment type="similarity">
    <text evidence="1">Belongs to the glycosyltransferase 20 family.</text>
</comment>
<accession>A0A919NS88</accession>
<dbReference type="PANTHER" id="PTHR10788">
    <property type="entry name" value="TREHALOSE-6-PHOSPHATE SYNTHASE"/>
    <property type="match status" value="1"/>
</dbReference>
<dbReference type="CDD" id="cd03788">
    <property type="entry name" value="GT20_TPS"/>
    <property type="match status" value="1"/>
</dbReference>
<organism evidence="2 3">
    <name type="scientific">Paractinoplanes tereljensis</name>
    <dbReference type="NCBI Taxonomy" id="571912"/>
    <lineage>
        <taxon>Bacteria</taxon>
        <taxon>Bacillati</taxon>
        <taxon>Actinomycetota</taxon>
        <taxon>Actinomycetes</taxon>
        <taxon>Micromonosporales</taxon>
        <taxon>Micromonosporaceae</taxon>
        <taxon>Paractinoplanes</taxon>
    </lineage>
</organism>
<dbReference type="PANTHER" id="PTHR10788:SF106">
    <property type="entry name" value="BCDNA.GH08860"/>
    <property type="match status" value="1"/>
</dbReference>
<evidence type="ECO:0000313" key="3">
    <source>
        <dbReference type="Proteomes" id="UP000623608"/>
    </source>
</evidence>
<dbReference type="EMBL" id="BOMY01000039">
    <property type="protein sequence ID" value="GIF23310.1"/>
    <property type="molecule type" value="Genomic_DNA"/>
</dbReference>
<evidence type="ECO:0000313" key="2">
    <source>
        <dbReference type="EMBL" id="GIF23310.1"/>
    </source>
</evidence>
<gene>
    <name evidence="2" type="primary">otsA_2</name>
    <name evidence="2" type="ORF">Ate02nite_60400</name>
</gene>
<dbReference type="RefSeq" id="WP_203811212.1">
    <property type="nucleotide sequence ID" value="NZ_BOMY01000039.1"/>
</dbReference>
<dbReference type="SUPFAM" id="SSF53756">
    <property type="entry name" value="UDP-Glycosyltransferase/glycogen phosphorylase"/>
    <property type="match status" value="1"/>
</dbReference>
<dbReference type="AlphaFoldDB" id="A0A919NS88"/>